<name>A0ABT1Y7B0_9FIRM</name>
<evidence type="ECO:0000256" key="1">
    <source>
        <dbReference type="ARBA" id="ARBA00004496"/>
    </source>
</evidence>
<proteinExistence type="predicted"/>
<comment type="caution">
    <text evidence="2">The sequence shown here is derived from an EMBL/GenBank/DDBJ whole genome shotgun (WGS) entry which is preliminary data.</text>
</comment>
<keyword evidence="3" id="KW-1185">Reference proteome</keyword>
<gene>
    <name evidence="2" type="ORF">NVS47_12720</name>
</gene>
<evidence type="ECO:0000313" key="3">
    <source>
        <dbReference type="Proteomes" id="UP001524944"/>
    </source>
</evidence>
<accession>A0ABT1Y7B0</accession>
<comment type="subcellular location">
    <subcellularLocation>
        <location evidence="1">Cytoplasm</location>
    </subcellularLocation>
</comment>
<dbReference type="EMBL" id="JANPWE010000006">
    <property type="protein sequence ID" value="MCR6546361.1"/>
    <property type="molecule type" value="Genomic_DNA"/>
</dbReference>
<evidence type="ECO:0000313" key="2">
    <source>
        <dbReference type="EMBL" id="MCR6546361.1"/>
    </source>
</evidence>
<dbReference type="PANTHER" id="PTHR36438:SF1">
    <property type="entry name" value="IRON-SULFUR CLUSTER REPAIR PROTEIN YTFE"/>
    <property type="match status" value="1"/>
</dbReference>
<protein>
    <submittedName>
        <fullName evidence="2">Iron-sulfur cluster repair di-iron protein, ric</fullName>
    </submittedName>
</protein>
<dbReference type="PANTHER" id="PTHR36438">
    <property type="entry name" value="IRON-SULFUR CLUSTER REPAIR PROTEIN YTFE"/>
    <property type="match status" value="1"/>
</dbReference>
<dbReference type="Proteomes" id="UP001524944">
    <property type="component" value="Unassembled WGS sequence"/>
</dbReference>
<dbReference type="RefSeq" id="WP_257913841.1">
    <property type="nucleotide sequence ID" value="NZ_JANPWE010000006.1"/>
</dbReference>
<dbReference type="InterPro" id="IPR019903">
    <property type="entry name" value="RIC_family"/>
</dbReference>
<organism evidence="2 3">
    <name type="scientific">Dehalobacterium formicoaceticum</name>
    <dbReference type="NCBI Taxonomy" id="51515"/>
    <lineage>
        <taxon>Bacteria</taxon>
        <taxon>Bacillati</taxon>
        <taxon>Bacillota</taxon>
        <taxon>Clostridia</taxon>
        <taxon>Eubacteriales</taxon>
        <taxon>Peptococcaceae</taxon>
        <taxon>Dehalobacterium</taxon>
    </lineage>
</organism>
<sequence>MSNLTFSKVIKEHFPTLATYTPVLAKVHGNNHPELAQVRDIFAKMNTKVQKSGSDQVDLSAEFNELRKITSNYAVPSDGCETYVATYQMLESADKAYHS</sequence>
<reference evidence="2 3" key="1">
    <citation type="submission" date="2022-08" db="EMBL/GenBank/DDBJ databases">
        <title>Proteogenomics of the novel Dehalobacterium formicoaceticum strain EZ94 highlights a key role of methyltransferases during anaerobic dichloromethane degradation.</title>
        <authorList>
            <person name="Wasmund K."/>
        </authorList>
    </citation>
    <scope>NUCLEOTIDE SEQUENCE [LARGE SCALE GENOMIC DNA]</scope>
    <source>
        <strain evidence="2 3">EZ94</strain>
    </source>
</reference>